<dbReference type="GO" id="GO:0003700">
    <property type="term" value="F:DNA-binding transcription factor activity"/>
    <property type="evidence" value="ECO:0007669"/>
    <property type="project" value="TreeGrafter"/>
</dbReference>
<keyword evidence="1" id="KW-0678">Repressor</keyword>
<keyword evidence="2" id="KW-0805">Transcription regulation</keyword>
<dbReference type="Gene3D" id="1.10.357.10">
    <property type="entry name" value="Tetracycline Repressor, domain 2"/>
    <property type="match status" value="1"/>
</dbReference>
<keyword evidence="8" id="KW-1185">Reference proteome</keyword>
<protein>
    <submittedName>
        <fullName evidence="7">TetR family transcriptional regulator</fullName>
    </submittedName>
</protein>
<evidence type="ECO:0000313" key="7">
    <source>
        <dbReference type="EMBL" id="GKU24066.1"/>
    </source>
</evidence>
<gene>
    <name evidence="7" type="ORF">CFOLD11_08920</name>
</gene>
<evidence type="ECO:0000256" key="1">
    <source>
        <dbReference type="ARBA" id="ARBA00022491"/>
    </source>
</evidence>
<evidence type="ECO:0000259" key="6">
    <source>
        <dbReference type="PROSITE" id="PS50977"/>
    </source>
</evidence>
<comment type="caution">
    <text evidence="7">The sequence shown here is derived from an EMBL/GenBank/DDBJ whole genome shotgun (WGS) entry which is preliminary data.</text>
</comment>
<proteinExistence type="predicted"/>
<dbReference type="InterPro" id="IPR001647">
    <property type="entry name" value="HTH_TetR"/>
</dbReference>
<dbReference type="EMBL" id="BQXY01000001">
    <property type="protein sequence ID" value="GKU24066.1"/>
    <property type="molecule type" value="Genomic_DNA"/>
</dbReference>
<dbReference type="GO" id="GO:0000976">
    <property type="term" value="F:transcription cis-regulatory region binding"/>
    <property type="evidence" value="ECO:0007669"/>
    <property type="project" value="TreeGrafter"/>
</dbReference>
<dbReference type="SUPFAM" id="SSF46689">
    <property type="entry name" value="Homeodomain-like"/>
    <property type="match status" value="1"/>
</dbReference>
<reference evidence="7" key="1">
    <citation type="journal article" date="2023" name="Int. J. Syst. Evol. Microbiol.">
        <title>&lt;i&gt;Clostridium folliculivorans&lt;/i&gt; sp. nov., isolated from soil samples of an organic paddy in Japan.</title>
        <authorList>
            <person name="Tazawa J."/>
            <person name="Kobayashi H."/>
            <person name="Tanizawa Y."/>
            <person name="Uchino A."/>
            <person name="Tanaka F."/>
            <person name="Urashima Y."/>
            <person name="Miura S."/>
            <person name="Sakamoto M."/>
            <person name="Ohkuma M."/>
            <person name="Tohno M."/>
        </authorList>
    </citation>
    <scope>NUCLEOTIDE SEQUENCE</scope>
    <source>
        <strain evidence="7">D1-1</strain>
    </source>
</reference>
<dbReference type="InterPro" id="IPR009057">
    <property type="entry name" value="Homeodomain-like_sf"/>
</dbReference>
<keyword evidence="3 5" id="KW-0238">DNA-binding</keyword>
<dbReference type="PROSITE" id="PS50977">
    <property type="entry name" value="HTH_TETR_2"/>
    <property type="match status" value="1"/>
</dbReference>
<feature type="domain" description="HTH tetR-type" evidence="6">
    <location>
        <begin position="3"/>
        <end position="63"/>
    </location>
</feature>
<evidence type="ECO:0000313" key="8">
    <source>
        <dbReference type="Proteomes" id="UP001057868"/>
    </source>
</evidence>
<evidence type="ECO:0000256" key="2">
    <source>
        <dbReference type="ARBA" id="ARBA00023015"/>
    </source>
</evidence>
<dbReference type="AlphaFoldDB" id="A0A9W5XZT6"/>
<evidence type="ECO:0000256" key="5">
    <source>
        <dbReference type="PROSITE-ProRule" id="PRU00335"/>
    </source>
</evidence>
<dbReference type="InterPro" id="IPR050109">
    <property type="entry name" value="HTH-type_TetR-like_transc_reg"/>
</dbReference>
<feature type="DNA-binding region" description="H-T-H motif" evidence="5">
    <location>
        <begin position="26"/>
        <end position="45"/>
    </location>
</feature>
<dbReference type="PANTHER" id="PTHR30055:SF175">
    <property type="entry name" value="HTH-TYPE TRANSCRIPTIONAL REPRESSOR KSTR2"/>
    <property type="match status" value="1"/>
</dbReference>
<dbReference type="Proteomes" id="UP001057868">
    <property type="component" value="Unassembled WGS sequence"/>
</dbReference>
<dbReference type="PANTHER" id="PTHR30055">
    <property type="entry name" value="HTH-TYPE TRANSCRIPTIONAL REGULATOR RUTR"/>
    <property type="match status" value="1"/>
</dbReference>
<organism evidence="7 8">
    <name type="scientific">Clostridium folliculivorans</name>
    <dbReference type="NCBI Taxonomy" id="2886038"/>
    <lineage>
        <taxon>Bacteria</taxon>
        <taxon>Bacillati</taxon>
        <taxon>Bacillota</taxon>
        <taxon>Clostridia</taxon>
        <taxon>Eubacteriales</taxon>
        <taxon>Clostridiaceae</taxon>
        <taxon>Clostridium</taxon>
    </lineage>
</organism>
<evidence type="ECO:0000256" key="4">
    <source>
        <dbReference type="ARBA" id="ARBA00023163"/>
    </source>
</evidence>
<evidence type="ECO:0000256" key="3">
    <source>
        <dbReference type="ARBA" id="ARBA00023125"/>
    </source>
</evidence>
<accession>A0A9W5XZT6</accession>
<name>A0A9W5XZT6_9CLOT</name>
<keyword evidence="4" id="KW-0804">Transcription</keyword>
<dbReference type="Pfam" id="PF00440">
    <property type="entry name" value="TetR_N"/>
    <property type="match status" value="1"/>
</dbReference>
<dbReference type="PRINTS" id="PR00455">
    <property type="entry name" value="HTHTETR"/>
</dbReference>
<dbReference type="RefSeq" id="WP_261851087.1">
    <property type="nucleotide sequence ID" value="NZ_BQXY01000001.1"/>
</dbReference>
<sequence length="195" mass="22850">MNEDKKNEILEISRQLFNEQGYNNVSMRNIADALNISVGNLTYHYKKKEDLVEAVILEQNKSFSIQKTPTTLIELNEFFIQGIQHQKDNSYYYRHYDQLAKLSPKVYQIQVSNINKRREALQNCITTLQKNGYIVEEEIPGQMNGIIEVLNLIKIYWNPSSDLFGGVDIMTCFWSIIYPILTEKGKIVYREELQE</sequence>